<dbReference type="AlphaFoldDB" id="A0A2N3QNI4"/>
<dbReference type="Proteomes" id="UP000233722">
    <property type="component" value="Unassembled WGS sequence"/>
</dbReference>
<sequence>MRLFINDLTPEYPDPEDESYWDFMADSLNMRRYDDEETRPNSINLTMTTQQGARTHTTQVVSFRAPHDGKPPVLEIHCDATQADILTEWLEMMSAVIRQIPKELHSEK</sequence>
<reference evidence="1 2" key="1">
    <citation type="submission" date="2017-10" db="EMBL/GenBank/DDBJ databases">
        <title>Bifidobacterium genomics.</title>
        <authorList>
            <person name="Lugli G.A."/>
            <person name="Milani C."/>
            <person name="Mancabelli L."/>
        </authorList>
    </citation>
    <scope>NUCLEOTIDE SEQUENCE [LARGE SCALE GENOMIC DNA]</scope>
    <source>
        <strain evidence="1 2">1747B</strain>
    </source>
</reference>
<organism evidence="1 2">
    <name type="scientific">Bifidobacterium pseudolongum subsp. globosum</name>
    <dbReference type="NCBI Taxonomy" id="1690"/>
    <lineage>
        <taxon>Bacteria</taxon>
        <taxon>Bacillati</taxon>
        <taxon>Actinomycetota</taxon>
        <taxon>Actinomycetes</taxon>
        <taxon>Bifidobacteriales</taxon>
        <taxon>Bifidobacteriaceae</taxon>
        <taxon>Bifidobacterium</taxon>
    </lineage>
</organism>
<accession>A0A2N3QNI4</accession>
<dbReference type="EMBL" id="PCHA01000037">
    <property type="protein sequence ID" value="PKU93182.1"/>
    <property type="molecule type" value="Genomic_DNA"/>
</dbReference>
<comment type="caution">
    <text evidence="1">The sequence shown here is derived from an EMBL/GenBank/DDBJ whole genome shotgun (WGS) entry which is preliminary data.</text>
</comment>
<proteinExistence type="predicted"/>
<protein>
    <submittedName>
        <fullName evidence="1">Uncharacterized protein</fullName>
    </submittedName>
</protein>
<evidence type="ECO:0000313" key="1">
    <source>
        <dbReference type="EMBL" id="PKU93182.1"/>
    </source>
</evidence>
<dbReference type="RefSeq" id="WP_101431100.1">
    <property type="nucleotide sequence ID" value="NZ_PCHA01000037.1"/>
</dbReference>
<evidence type="ECO:0000313" key="2">
    <source>
        <dbReference type="Proteomes" id="UP000233722"/>
    </source>
</evidence>
<name>A0A2N3QNI4_9BIFI</name>
<gene>
    <name evidence="1" type="ORF">CQR45_1712</name>
</gene>